<dbReference type="PANTHER" id="PTHR17985">
    <property type="entry name" value="SER/THR-RICH PROTEIN T10 IN DGCR REGION"/>
    <property type="match status" value="1"/>
</dbReference>
<evidence type="ECO:0000313" key="1">
    <source>
        <dbReference type="EMBL" id="SHE60016.1"/>
    </source>
</evidence>
<dbReference type="EMBL" id="FQUS01000002">
    <property type="protein sequence ID" value="SHE60016.1"/>
    <property type="molecule type" value="Genomic_DNA"/>
</dbReference>
<dbReference type="RefSeq" id="WP_073059258.1">
    <property type="nucleotide sequence ID" value="NZ_FQUS01000002.1"/>
</dbReference>
<name>A0A1M4UTF5_9BACT</name>
<proteinExistence type="predicted"/>
<keyword evidence="2" id="KW-1185">Reference proteome</keyword>
<organism evidence="1 2">
    <name type="scientific">Fodinibius roseus</name>
    <dbReference type="NCBI Taxonomy" id="1194090"/>
    <lineage>
        <taxon>Bacteria</taxon>
        <taxon>Pseudomonadati</taxon>
        <taxon>Balneolota</taxon>
        <taxon>Balneolia</taxon>
        <taxon>Balneolales</taxon>
        <taxon>Balneolaceae</taxon>
        <taxon>Fodinibius</taxon>
    </lineage>
</organism>
<accession>A0A1M4UTF5</accession>
<dbReference type="InterPro" id="IPR008551">
    <property type="entry name" value="TANGO2"/>
</dbReference>
<dbReference type="Proteomes" id="UP000184041">
    <property type="component" value="Unassembled WGS sequence"/>
</dbReference>
<dbReference type="PANTHER" id="PTHR17985:SF8">
    <property type="entry name" value="TRANSPORT AND GOLGI ORGANIZATION PROTEIN 2 HOMOLOG"/>
    <property type="match status" value="1"/>
</dbReference>
<dbReference type="Pfam" id="PF05742">
    <property type="entry name" value="TANGO2"/>
    <property type="match status" value="1"/>
</dbReference>
<protein>
    <submittedName>
        <fullName evidence="1">Uncharacterized conserved protein, contains NRDE domain</fullName>
    </submittedName>
</protein>
<sequence>MCLIVFAYHKHPRHKLIVAANRDEDYRRPTRGARFWDTKSNILAGKDLKAGGTWMGITRSGRFSAITNYRDAGISKEDPPSRGHLVLDFLKQSDPPEAYLEHVDQKADRYVGFNLLVGSAGDLFYYSNQQQSKQQLSAGIYGLSNHLLDTPWPKVKRAKSQLQHIVQQPDISETALFDLLADDVEAPDDQLPDTGIPKDIEKKISPVFIKSDNYGTRCSTVLLVSREDEVTFIERRFKAGTQEVKEEKKFKFSLDRNQ</sequence>
<dbReference type="OrthoDB" id="4380123at2"/>
<evidence type="ECO:0000313" key="2">
    <source>
        <dbReference type="Proteomes" id="UP000184041"/>
    </source>
</evidence>
<dbReference type="AlphaFoldDB" id="A0A1M4UTF5"/>
<gene>
    <name evidence="1" type="ORF">SAMN05443144_102123</name>
</gene>
<reference evidence="1 2" key="1">
    <citation type="submission" date="2016-11" db="EMBL/GenBank/DDBJ databases">
        <authorList>
            <person name="Jaros S."/>
            <person name="Januszkiewicz K."/>
            <person name="Wedrychowicz H."/>
        </authorList>
    </citation>
    <scope>NUCLEOTIDE SEQUENCE [LARGE SCALE GENOMIC DNA]</scope>
    <source>
        <strain evidence="1 2">DSM 21986</strain>
    </source>
</reference>